<dbReference type="InterPro" id="IPR011006">
    <property type="entry name" value="CheY-like_superfamily"/>
</dbReference>
<dbReference type="PROSITE" id="PS50112">
    <property type="entry name" value="PAS"/>
    <property type="match status" value="1"/>
</dbReference>
<evidence type="ECO:0000256" key="7">
    <source>
        <dbReference type="ARBA" id="ARBA00022840"/>
    </source>
</evidence>
<dbReference type="GO" id="GO:0005524">
    <property type="term" value="F:ATP binding"/>
    <property type="evidence" value="ECO:0007669"/>
    <property type="project" value="UniProtKB-KW"/>
</dbReference>
<evidence type="ECO:0000256" key="3">
    <source>
        <dbReference type="ARBA" id="ARBA00022553"/>
    </source>
</evidence>
<feature type="coiled-coil region" evidence="12">
    <location>
        <begin position="303"/>
        <end position="330"/>
    </location>
</feature>
<sequence>MYCGFYQGMPLLGLLDETEKSLDFSRSRHNQWAVDLLEGGIRVMRLLNDPDFNSVATFDHEQRYLDRVEKNGNIQVTCIYNVIRSFQLVVMNDWEQALIYSDRANELIYTVGTQGLLPWPEHLLIRGLILAVLHNDASSEQQALWSRELQVIRERMRVWAANCPENYRFKSHLLEAELARMDNRSDDVVYHFEMAISTAAGGGFLQWEGVANERAARYWEGEKVGQVAQPYWQQAYSCYENWDAQAKLSAMETHIWETLQGVLFKGGDCDADSDRGVVCRALFDKQLAFLRSKEMQVEEFAKRRSAERQAEELAKATERLREEVARRRETEKYLRESEERFRLTFDNSPIGAALVARDLSFIRANEAMCELLGYSEEELKGLPFTDVVHPDDVEANAQVFERIINLEDESLTVEKRYVTNEGDTVWAKLSVSAILDEDGDAEYCLPMLEDITERRRAEENLISAKEDALNANKAKSQFLANMSHEIRTPINGIMGMLQLMQTTNLNNEQNGYTETAIESCQRLTQLLSDILDLSRVEAGHLEITNASFDLKQTLDIVAKLFEPVMRQQGINFDVHIDADLPEHVLGDALRLQQVLSNLVGNAVKFTDSGTIKLESWVVGPRDTQERRILFHVADSGIGIPDDKQEMLFEAFVQGETSYTRRYQGAGLGLAISKELIELMGGTLAMSSTEGEGTEFYVSIPYTVATVERAESVVNDSTQEEKPVNVLLAEDDRVSNKAVTRLLEKRGHVVCSVDNGGSVLSALAEQDFDLILMDIQMPVMDGLETTTAIRRGDAGETKKNIPIIALTAYAMGGDKERFLDSGMDGYISKPVETDALHNLILEYSGESQDSKST</sequence>
<accession>A0A2C8FEQ0</accession>
<dbReference type="InterPro" id="IPR000014">
    <property type="entry name" value="PAS"/>
</dbReference>
<dbReference type="AlphaFoldDB" id="A0A2C8FEQ0"/>
<dbReference type="Gene3D" id="1.10.287.130">
    <property type="match status" value="1"/>
</dbReference>
<dbReference type="Gene3D" id="3.30.565.10">
    <property type="entry name" value="Histidine kinase-like ATPase, C-terminal domain"/>
    <property type="match status" value="1"/>
</dbReference>
<dbReference type="InterPro" id="IPR036097">
    <property type="entry name" value="HisK_dim/P_sf"/>
</dbReference>
<evidence type="ECO:0000256" key="4">
    <source>
        <dbReference type="ARBA" id="ARBA00022679"/>
    </source>
</evidence>
<dbReference type="SMART" id="SM00388">
    <property type="entry name" value="HisKA"/>
    <property type="match status" value="1"/>
</dbReference>
<dbReference type="InterPro" id="IPR036890">
    <property type="entry name" value="HATPase_C_sf"/>
</dbReference>
<dbReference type="SMART" id="SM00086">
    <property type="entry name" value="PAC"/>
    <property type="match status" value="1"/>
</dbReference>
<dbReference type="InterPro" id="IPR001789">
    <property type="entry name" value="Sig_transdc_resp-reg_receiver"/>
</dbReference>
<feature type="domain" description="Response regulatory" evidence="14">
    <location>
        <begin position="724"/>
        <end position="843"/>
    </location>
</feature>
<evidence type="ECO:0000256" key="9">
    <source>
        <dbReference type="ARBA" id="ARBA00064003"/>
    </source>
</evidence>
<dbReference type="InterPro" id="IPR000700">
    <property type="entry name" value="PAS-assoc_C"/>
</dbReference>
<dbReference type="SUPFAM" id="SSF55874">
    <property type="entry name" value="ATPase domain of HSP90 chaperone/DNA topoisomerase II/histidine kinase"/>
    <property type="match status" value="1"/>
</dbReference>
<dbReference type="SMART" id="SM00091">
    <property type="entry name" value="PAS"/>
    <property type="match status" value="1"/>
</dbReference>
<dbReference type="InterPro" id="IPR001610">
    <property type="entry name" value="PAC"/>
</dbReference>
<evidence type="ECO:0000256" key="5">
    <source>
        <dbReference type="ARBA" id="ARBA00022741"/>
    </source>
</evidence>
<evidence type="ECO:0000256" key="1">
    <source>
        <dbReference type="ARBA" id="ARBA00000085"/>
    </source>
</evidence>
<keyword evidence="4" id="KW-0808">Transferase</keyword>
<evidence type="ECO:0000256" key="8">
    <source>
        <dbReference type="ARBA" id="ARBA00023012"/>
    </source>
</evidence>
<proteinExistence type="predicted"/>
<evidence type="ECO:0000256" key="11">
    <source>
        <dbReference type="PROSITE-ProRule" id="PRU00169"/>
    </source>
</evidence>
<dbReference type="SUPFAM" id="SSF47384">
    <property type="entry name" value="Homodimeric domain of signal transducing histidine kinase"/>
    <property type="match status" value="1"/>
</dbReference>
<evidence type="ECO:0000259" key="16">
    <source>
        <dbReference type="PROSITE" id="PS50113"/>
    </source>
</evidence>
<dbReference type="Proteomes" id="UP000219215">
    <property type="component" value="Chromosome DPRO"/>
</dbReference>
<evidence type="ECO:0000259" key="15">
    <source>
        <dbReference type="PROSITE" id="PS50112"/>
    </source>
</evidence>
<keyword evidence="7" id="KW-0067">ATP-binding</keyword>
<keyword evidence="3 11" id="KW-0597">Phosphoprotein</keyword>
<evidence type="ECO:0000256" key="12">
    <source>
        <dbReference type="SAM" id="Coils"/>
    </source>
</evidence>
<keyword evidence="18" id="KW-1185">Reference proteome</keyword>
<dbReference type="Pfam" id="PF13426">
    <property type="entry name" value="PAS_9"/>
    <property type="match status" value="1"/>
</dbReference>
<dbReference type="FunFam" id="3.30.565.10:FF:000010">
    <property type="entry name" value="Sensor histidine kinase RcsC"/>
    <property type="match status" value="1"/>
</dbReference>
<feature type="domain" description="PAC" evidence="16">
    <location>
        <begin position="411"/>
        <end position="463"/>
    </location>
</feature>
<dbReference type="Pfam" id="PF00072">
    <property type="entry name" value="Response_reg"/>
    <property type="match status" value="1"/>
</dbReference>
<evidence type="ECO:0000256" key="10">
    <source>
        <dbReference type="ARBA" id="ARBA00068150"/>
    </source>
</evidence>
<dbReference type="PRINTS" id="PR00344">
    <property type="entry name" value="BCTRLSENSOR"/>
</dbReference>
<organism evidence="17 18">
    <name type="scientific">Pseudodesulfovibrio profundus</name>
    <dbReference type="NCBI Taxonomy" id="57320"/>
    <lineage>
        <taxon>Bacteria</taxon>
        <taxon>Pseudomonadati</taxon>
        <taxon>Thermodesulfobacteriota</taxon>
        <taxon>Desulfovibrionia</taxon>
        <taxon>Desulfovibrionales</taxon>
        <taxon>Desulfovibrionaceae</taxon>
    </lineage>
</organism>
<dbReference type="SMART" id="SM00448">
    <property type="entry name" value="REC"/>
    <property type="match status" value="1"/>
</dbReference>
<dbReference type="EMBL" id="LT907975">
    <property type="protein sequence ID" value="SOB60378.1"/>
    <property type="molecule type" value="Genomic_DNA"/>
</dbReference>
<gene>
    <name evidence="17" type="ORF">DPRO_3462</name>
</gene>
<keyword evidence="6" id="KW-0418">Kinase</keyword>
<evidence type="ECO:0000256" key="6">
    <source>
        <dbReference type="ARBA" id="ARBA00022777"/>
    </source>
</evidence>
<dbReference type="InterPro" id="IPR035965">
    <property type="entry name" value="PAS-like_dom_sf"/>
</dbReference>
<dbReference type="PROSITE" id="PS50110">
    <property type="entry name" value="RESPONSE_REGULATORY"/>
    <property type="match status" value="1"/>
</dbReference>
<comment type="catalytic activity">
    <reaction evidence="1">
        <text>ATP + protein L-histidine = ADP + protein N-phospho-L-histidine.</text>
        <dbReference type="EC" id="2.7.13.3"/>
    </reaction>
</comment>
<protein>
    <recommendedName>
        <fullName evidence="10">Sensory/regulatory protein RpfC</fullName>
        <ecNumber evidence="2">2.7.13.3</ecNumber>
    </recommendedName>
</protein>
<dbReference type="InterPro" id="IPR005467">
    <property type="entry name" value="His_kinase_dom"/>
</dbReference>
<dbReference type="Pfam" id="PF02518">
    <property type="entry name" value="HATPase_c"/>
    <property type="match status" value="1"/>
</dbReference>
<evidence type="ECO:0000259" key="13">
    <source>
        <dbReference type="PROSITE" id="PS50109"/>
    </source>
</evidence>
<dbReference type="SUPFAM" id="SSF55785">
    <property type="entry name" value="PYP-like sensor domain (PAS domain)"/>
    <property type="match status" value="1"/>
</dbReference>
<dbReference type="SUPFAM" id="SSF52172">
    <property type="entry name" value="CheY-like"/>
    <property type="match status" value="1"/>
</dbReference>
<dbReference type="KEGG" id="pprf:DPRO_3462"/>
<dbReference type="FunFam" id="1.10.287.130:FF:000002">
    <property type="entry name" value="Two-component osmosensing histidine kinase"/>
    <property type="match status" value="1"/>
</dbReference>
<dbReference type="Gene3D" id="3.40.50.2300">
    <property type="match status" value="1"/>
</dbReference>
<dbReference type="CDD" id="cd00082">
    <property type="entry name" value="HisKA"/>
    <property type="match status" value="1"/>
</dbReference>
<dbReference type="InterPro" id="IPR003661">
    <property type="entry name" value="HisK_dim/P_dom"/>
</dbReference>
<feature type="domain" description="Histidine kinase" evidence="13">
    <location>
        <begin position="481"/>
        <end position="703"/>
    </location>
</feature>
<dbReference type="EC" id="2.7.13.3" evidence="2"/>
<comment type="subunit">
    <text evidence="9">At low DSF concentrations, interacts with RpfF.</text>
</comment>
<dbReference type="CDD" id="cd00130">
    <property type="entry name" value="PAS"/>
    <property type="match status" value="1"/>
</dbReference>
<dbReference type="InterPro" id="IPR003594">
    <property type="entry name" value="HATPase_dom"/>
</dbReference>
<feature type="modified residue" description="4-aspartylphosphate" evidence="11">
    <location>
        <position position="773"/>
    </location>
</feature>
<dbReference type="CDD" id="cd17546">
    <property type="entry name" value="REC_hyHK_CKI1_RcsC-like"/>
    <property type="match status" value="1"/>
</dbReference>
<keyword evidence="12" id="KW-0175">Coiled coil</keyword>
<keyword evidence="8" id="KW-0902">Two-component regulatory system</keyword>
<name>A0A2C8FEQ0_9BACT</name>
<dbReference type="Pfam" id="PF00512">
    <property type="entry name" value="HisKA"/>
    <property type="match status" value="1"/>
</dbReference>
<dbReference type="PANTHER" id="PTHR45339">
    <property type="entry name" value="HYBRID SIGNAL TRANSDUCTION HISTIDINE KINASE J"/>
    <property type="match status" value="1"/>
</dbReference>
<dbReference type="CDD" id="cd16922">
    <property type="entry name" value="HATPase_EvgS-ArcB-TorS-like"/>
    <property type="match status" value="1"/>
</dbReference>
<dbReference type="NCBIfam" id="TIGR00229">
    <property type="entry name" value="sensory_box"/>
    <property type="match status" value="1"/>
</dbReference>
<dbReference type="InterPro" id="IPR004358">
    <property type="entry name" value="Sig_transdc_His_kin-like_C"/>
</dbReference>
<evidence type="ECO:0000313" key="18">
    <source>
        <dbReference type="Proteomes" id="UP000219215"/>
    </source>
</evidence>
<dbReference type="PROSITE" id="PS50113">
    <property type="entry name" value="PAC"/>
    <property type="match status" value="1"/>
</dbReference>
<evidence type="ECO:0000256" key="2">
    <source>
        <dbReference type="ARBA" id="ARBA00012438"/>
    </source>
</evidence>
<feature type="domain" description="PAS" evidence="15">
    <location>
        <begin position="337"/>
        <end position="407"/>
    </location>
</feature>
<dbReference type="GO" id="GO:0000155">
    <property type="term" value="F:phosphorelay sensor kinase activity"/>
    <property type="evidence" value="ECO:0007669"/>
    <property type="project" value="InterPro"/>
</dbReference>
<dbReference type="PANTHER" id="PTHR45339:SF1">
    <property type="entry name" value="HYBRID SIGNAL TRANSDUCTION HISTIDINE KINASE J"/>
    <property type="match status" value="1"/>
</dbReference>
<dbReference type="PROSITE" id="PS50109">
    <property type="entry name" value="HIS_KIN"/>
    <property type="match status" value="1"/>
</dbReference>
<dbReference type="SMART" id="SM00387">
    <property type="entry name" value="HATPase_c"/>
    <property type="match status" value="1"/>
</dbReference>
<keyword evidence="5" id="KW-0547">Nucleotide-binding</keyword>
<evidence type="ECO:0000313" key="17">
    <source>
        <dbReference type="EMBL" id="SOB60378.1"/>
    </source>
</evidence>
<reference evidence="18" key="1">
    <citation type="submission" date="2017-09" db="EMBL/GenBank/DDBJ databases">
        <authorList>
            <person name="Regsiter A."/>
            <person name="William W."/>
        </authorList>
    </citation>
    <scope>NUCLEOTIDE SEQUENCE [LARGE SCALE GENOMIC DNA]</scope>
    <source>
        <strain evidence="18">500-1</strain>
    </source>
</reference>
<dbReference type="Gene3D" id="3.30.450.20">
    <property type="entry name" value="PAS domain"/>
    <property type="match status" value="1"/>
</dbReference>
<evidence type="ECO:0000259" key="14">
    <source>
        <dbReference type="PROSITE" id="PS50110"/>
    </source>
</evidence>
<dbReference type="OrthoDB" id="5468518at2"/>
<dbReference type="RefSeq" id="WP_097013112.1">
    <property type="nucleotide sequence ID" value="NZ_LT907975.1"/>
</dbReference>